<gene>
    <name evidence="11" type="ordered locus">Spith_1347</name>
</gene>
<proteinExistence type="inferred from homology"/>
<dbReference type="InterPro" id="IPR000089">
    <property type="entry name" value="Biotin_lipoyl"/>
</dbReference>
<comment type="similarity">
    <text evidence="2 7">Belongs to the 2-oxoacid dehydrogenase family.</text>
</comment>
<feature type="region of interest" description="Disordered" evidence="8">
    <location>
        <begin position="166"/>
        <end position="186"/>
    </location>
</feature>
<evidence type="ECO:0000256" key="8">
    <source>
        <dbReference type="SAM" id="MobiDB-lite"/>
    </source>
</evidence>
<dbReference type="SUPFAM" id="SSF51230">
    <property type="entry name" value="Single hybrid motif"/>
    <property type="match status" value="1"/>
</dbReference>
<keyword evidence="5 7" id="KW-0450">Lipoyl</keyword>
<evidence type="ECO:0000313" key="12">
    <source>
        <dbReference type="Proteomes" id="UP000007254"/>
    </source>
</evidence>
<dbReference type="PROSITE" id="PS50968">
    <property type="entry name" value="BIOTINYL_LIPOYL"/>
    <property type="match status" value="1"/>
</dbReference>
<name>G0GFR8_WINT7</name>
<dbReference type="GO" id="GO:0016407">
    <property type="term" value="F:acetyltransferase activity"/>
    <property type="evidence" value="ECO:0007669"/>
    <property type="project" value="TreeGrafter"/>
</dbReference>
<organism evidence="11 12">
    <name type="scientific">Winmispira thermophila (strain ATCC 700085 / DSM 6578 / Z-1203)</name>
    <name type="common">Spirochaeta thermophila</name>
    <dbReference type="NCBI Taxonomy" id="869211"/>
    <lineage>
        <taxon>Bacteria</taxon>
        <taxon>Pseudomonadati</taxon>
        <taxon>Spirochaetota</taxon>
        <taxon>Spirochaetia</taxon>
        <taxon>Winmispirales</taxon>
        <taxon>Winmispiraceae</taxon>
        <taxon>Winmispira</taxon>
    </lineage>
</organism>
<evidence type="ECO:0000256" key="5">
    <source>
        <dbReference type="ARBA" id="ARBA00022823"/>
    </source>
</evidence>
<keyword evidence="12" id="KW-1185">Reference proteome</keyword>
<dbReference type="InterPro" id="IPR003016">
    <property type="entry name" value="2-oxoA_DH_lipoyl-BS"/>
</dbReference>
<feature type="domain" description="Lipoyl-binding" evidence="9">
    <location>
        <begin position="2"/>
        <end position="77"/>
    </location>
</feature>
<feature type="region of interest" description="Disordered" evidence="8">
    <location>
        <begin position="78"/>
        <end position="152"/>
    </location>
</feature>
<evidence type="ECO:0000256" key="4">
    <source>
        <dbReference type="ARBA" id="ARBA00022679"/>
    </source>
</evidence>
<evidence type="ECO:0000256" key="3">
    <source>
        <dbReference type="ARBA" id="ARBA00011484"/>
    </source>
</evidence>
<dbReference type="EC" id="2.3.1.-" evidence="7"/>
<dbReference type="SUPFAM" id="SSF47005">
    <property type="entry name" value="Peripheral subunit-binding domain of 2-oxo acid dehydrogenase complex"/>
    <property type="match status" value="1"/>
</dbReference>
<dbReference type="GO" id="GO:0031405">
    <property type="term" value="F:lipoic acid binding"/>
    <property type="evidence" value="ECO:0007669"/>
    <property type="project" value="TreeGrafter"/>
</dbReference>
<evidence type="ECO:0000256" key="7">
    <source>
        <dbReference type="RuleBase" id="RU003423"/>
    </source>
</evidence>
<comment type="cofactor">
    <cofactor evidence="1 7">
        <name>(R)-lipoate</name>
        <dbReference type="ChEBI" id="CHEBI:83088"/>
    </cofactor>
</comment>
<dbReference type="InterPro" id="IPR023213">
    <property type="entry name" value="CAT-like_dom_sf"/>
</dbReference>
<feature type="compositionally biased region" description="Basic and acidic residues" evidence="8">
    <location>
        <begin position="88"/>
        <end position="99"/>
    </location>
</feature>
<dbReference type="EMBL" id="CP002903">
    <property type="protein sequence ID" value="AEJ61611.1"/>
    <property type="molecule type" value="Genomic_DNA"/>
</dbReference>
<dbReference type="Pfam" id="PF00198">
    <property type="entry name" value="2-oxoacid_dh"/>
    <property type="match status" value="1"/>
</dbReference>
<evidence type="ECO:0000259" key="10">
    <source>
        <dbReference type="PROSITE" id="PS51826"/>
    </source>
</evidence>
<dbReference type="CDD" id="cd06849">
    <property type="entry name" value="lipoyl_domain"/>
    <property type="match status" value="1"/>
</dbReference>
<dbReference type="PROSITE" id="PS00189">
    <property type="entry name" value="LIPOYL"/>
    <property type="match status" value="1"/>
</dbReference>
<dbReference type="AlphaFoldDB" id="G0GFR8"/>
<dbReference type="InterPro" id="IPR036625">
    <property type="entry name" value="E3-bd_dom_sf"/>
</dbReference>
<feature type="domain" description="Peripheral subunit-binding (PSBD)" evidence="10">
    <location>
        <begin position="125"/>
        <end position="162"/>
    </location>
</feature>
<evidence type="ECO:0000256" key="2">
    <source>
        <dbReference type="ARBA" id="ARBA00007317"/>
    </source>
</evidence>
<reference evidence="11 12" key="1">
    <citation type="submission" date="2011-06" db="EMBL/GenBank/DDBJ databases">
        <title>The complete genome of Spirochaeta thermophila DSM 6578.</title>
        <authorList>
            <consortium name="US DOE Joint Genome Institute (JGI-PGF)"/>
            <person name="Lucas S."/>
            <person name="Lapidus A."/>
            <person name="Bruce D."/>
            <person name="Goodwin L."/>
            <person name="Pitluck S."/>
            <person name="Peters L."/>
            <person name="Kyrpides N."/>
            <person name="Mavromatis K."/>
            <person name="Ivanova N."/>
            <person name="Mikailova N."/>
            <person name="Pagani I."/>
            <person name="Chertkov O."/>
            <person name="Detter J.C."/>
            <person name="Tapia R."/>
            <person name="Han C."/>
            <person name="Land M."/>
            <person name="Hauser L."/>
            <person name="Markowitz V."/>
            <person name="Cheng J.-F."/>
            <person name="Hugenholtz P."/>
            <person name="Woyke T."/>
            <person name="Wu D."/>
            <person name="Spring S."/>
            <person name="Merkhoffer B."/>
            <person name="Schneider S."/>
            <person name="Klenk H.-P."/>
            <person name="Eisen J.A."/>
        </authorList>
    </citation>
    <scope>NUCLEOTIDE SEQUENCE [LARGE SCALE GENOMIC DNA]</scope>
    <source>
        <strain evidence="12">ATCC 700085 / DSM 6578 / Z-1203</strain>
    </source>
</reference>
<comment type="subunit">
    <text evidence="3">Forms a 24-polypeptide structural core with octahedral symmetry.</text>
</comment>
<protein>
    <recommendedName>
        <fullName evidence="7">Dihydrolipoamide acetyltransferase component of pyruvate dehydrogenase complex</fullName>
        <ecNumber evidence="7">2.3.1.-</ecNumber>
    </recommendedName>
</protein>
<keyword evidence="6 7" id="KW-0012">Acyltransferase</keyword>
<evidence type="ECO:0000256" key="1">
    <source>
        <dbReference type="ARBA" id="ARBA00001938"/>
    </source>
</evidence>
<dbReference type="GO" id="GO:0005737">
    <property type="term" value="C:cytoplasm"/>
    <property type="evidence" value="ECO:0007669"/>
    <property type="project" value="TreeGrafter"/>
</dbReference>
<sequence>MAHEVVMPRFGSTVESAVIVEWKVKEGDTVTEETVLCEVETDKATFEVRAGKAGTVLRLLHAEGEDVPVLSPLAFIGEPGEDVSSEGVPREATSRDEAAAGRSPDPQERPSVPSPGEGREEGRIYASPRARRLAEREGVDLSGMKGSGPRGRIMERDVRAVIERRGRGVAPEGSDVRPRPAEAGVQGRPLSGIRRVIAQRMRESLSQTAQYTITMRAPARALLSFRRRCKESGDPEVSSITVNDLVLYAVSRALLPEYPMLNAHYDGTSLVLHPSVHLGVAVDTERGLVVPVVRDAASLSLLELSKRVKELSRAAQRGDLDPGLMKGSTFTVTNLGPLGVETFTPVLNYPEVAILGVGGIVPTPVYLDGDMDEVVHEPRLVLSLTCDHQVVDGAPAARFLKHLCEVIADIELWLAR</sequence>
<dbReference type="OrthoDB" id="9805770at2"/>
<evidence type="ECO:0000259" key="9">
    <source>
        <dbReference type="PROSITE" id="PS50968"/>
    </source>
</evidence>
<dbReference type="STRING" id="869211.Spith_1347"/>
<accession>G0GFR8</accession>
<dbReference type="Proteomes" id="UP000007254">
    <property type="component" value="Chromosome"/>
</dbReference>
<dbReference type="HOGENOM" id="CLU_016733_10_2_12"/>
<dbReference type="KEGG" id="stq:Spith_1347"/>
<dbReference type="Pfam" id="PF00364">
    <property type="entry name" value="Biotin_lipoyl"/>
    <property type="match status" value="1"/>
</dbReference>
<dbReference type="Pfam" id="PF02817">
    <property type="entry name" value="E3_binding"/>
    <property type="match status" value="1"/>
</dbReference>
<dbReference type="Gene3D" id="2.40.50.100">
    <property type="match status" value="1"/>
</dbReference>
<dbReference type="Gene3D" id="4.10.320.10">
    <property type="entry name" value="E3-binding domain"/>
    <property type="match status" value="1"/>
</dbReference>
<dbReference type="InterPro" id="IPR001078">
    <property type="entry name" value="2-oxoacid_DH_actylTfrase"/>
</dbReference>
<dbReference type="SUPFAM" id="SSF52777">
    <property type="entry name" value="CoA-dependent acyltransferases"/>
    <property type="match status" value="1"/>
</dbReference>
<dbReference type="Gene3D" id="3.30.559.10">
    <property type="entry name" value="Chloramphenicol acetyltransferase-like domain"/>
    <property type="match status" value="1"/>
</dbReference>
<evidence type="ECO:0000256" key="6">
    <source>
        <dbReference type="ARBA" id="ARBA00023315"/>
    </source>
</evidence>
<dbReference type="InterPro" id="IPR050743">
    <property type="entry name" value="2-oxoacid_DH_E2_comp"/>
</dbReference>
<keyword evidence="4 7" id="KW-0808">Transferase</keyword>
<dbReference type="RefSeq" id="WP_014624951.1">
    <property type="nucleotide sequence ID" value="NC_017583.1"/>
</dbReference>
<dbReference type="PROSITE" id="PS51826">
    <property type="entry name" value="PSBD"/>
    <property type="match status" value="1"/>
</dbReference>
<dbReference type="PANTHER" id="PTHR43178:SF5">
    <property type="entry name" value="LIPOAMIDE ACYLTRANSFERASE COMPONENT OF BRANCHED-CHAIN ALPHA-KETO ACID DEHYDROGENASE COMPLEX, MITOCHONDRIAL"/>
    <property type="match status" value="1"/>
</dbReference>
<evidence type="ECO:0000313" key="11">
    <source>
        <dbReference type="EMBL" id="AEJ61611.1"/>
    </source>
</evidence>
<dbReference type="InterPro" id="IPR004167">
    <property type="entry name" value="PSBD"/>
</dbReference>
<dbReference type="PANTHER" id="PTHR43178">
    <property type="entry name" value="DIHYDROLIPOAMIDE ACETYLTRANSFERASE COMPONENT OF PYRUVATE DEHYDROGENASE COMPLEX"/>
    <property type="match status" value="1"/>
</dbReference>
<dbReference type="InterPro" id="IPR011053">
    <property type="entry name" value="Single_hybrid_motif"/>
</dbReference>